<protein>
    <recommendedName>
        <fullName evidence="1">UPF0223 protein WCV65_09040</fullName>
    </recommendedName>
</protein>
<name>A0ABZ2NL99_9BACI</name>
<proteinExistence type="inferred from homology"/>
<dbReference type="SUPFAM" id="SSF158504">
    <property type="entry name" value="BH2638-like"/>
    <property type="match status" value="1"/>
</dbReference>
<evidence type="ECO:0000313" key="2">
    <source>
        <dbReference type="EMBL" id="WXB98604.1"/>
    </source>
</evidence>
<keyword evidence="3" id="KW-1185">Reference proteome</keyword>
<dbReference type="PIRSF" id="PIRSF037260">
    <property type="entry name" value="UPF0223"/>
    <property type="match status" value="1"/>
</dbReference>
<organism evidence="2 3">
    <name type="scientific">Metabacillus sediminis</name>
    <dbReference type="NCBI Taxonomy" id="3117746"/>
    <lineage>
        <taxon>Bacteria</taxon>
        <taxon>Bacillati</taxon>
        <taxon>Bacillota</taxon>
        <taxon>Bacilli</taxon>
        <taxon>Bacillales</taxon>
        <taxon>Bacillaceae</taxon>
        <taxon>Metabacillus</taxon>
    </lineage>
</organism>
<dbReference type="InterPro" id="IPR023324">
    <property type="entry name" value="BH2638-like_sf"/>
</dbReference>
<dbReference type="InterPro" id="IPR007920">
    <property type="entry name" value="UPF0223"/>
</dbReference>
<sequence length="90" mass="10609">MDYQYPLSADWSTEEIIDAVQFFENVEKAYEQGISREDFMNSYRRFKEIVPGKAEEKNLCDEFEEVSGYSSYRTVKKAKDSEDGNRIKMP</sequence>
<evidence type="ECO:0000313" key="3">
    <source>
        <dbReference type="Proteomes" id="UP001377337"/>
    </source>
</evidence>
<dbReference type="NCBIfam" id="NF003353">
    <property type="entry name" value="PRK04387.1"/>
    <property type="match status" value="1"/>
</dbReference>
<dbReference type="Proteomes" id="UP001377337">
    <property type="component" value="Chromosome"/>
</dbReference>
<comment type="similarity">
    <text evidence="1">Belongs to the UPF0223 family.</text>
</comment>
<dbReference type="RefSeq" id="WP_035413078.1">
    <property type="nucleotide sequence ID" value="NZ_CP147407.1"/>
</dbReference>
<gene>
    <name evidence="2" type="ORF">WCV65_09040</name>
</gene>
<evidence type="ECO:0000256" key="1">
    <source>
        <dbReference type="HAMAP-Rule" id="MF_01041"/>
    </source>
</evidence>
<dbReference type="EMBL" id="CP147407">
    <property type="protein sequence ID" value="WXB98604.1"/>
    <property type="molecule type" value="Genomic_DNA"/>
</dbReference>
<dbReference type="Pfam" id="PF05256">
    <property type="entry name" value="UPF0223"/>
    <property type="match status" value="1"/>
</dbReference>
<dbReference type="HAMAP" id="MF_01041">
    <property type="entry name" value="UPF0223"/>
    <property type="match status" value="1"/>
</dbReference>
<dbReference type="Gene3D" id="1.10.220.80">
    <property type="entry name" value="BH2638-like"/>
    <property type="match status" value="1"/>
</dbReference>
<accession>A0ABZ2NL99</accession>
<reference evidence="2 3" key="1">
    <citation type="submission" date="2024-02" db="EMBL/GenBank/DDBJ databases">
        <title>Seven novel Bacillus-like species.</title>
        <authorList>
            <person name="Liu G."/>
        </authorList>
    </citation>
    <scope>NUCLEOTIDE SEQUENCE [LARGE SCALE GENOMIC DNA]</scope>
    <source>
        <strain evidence="2 3">FJAT-52054</strain>
    </source>
</reference>